<organism evidence="1 2">
    <name type="scientific">Candidatus Nitrospira nitrosa</name>
    <dbReference type="NCBI Taxonomy" id="1742972"/>
    <lineage>
        <taxon>Bacteria</taxon>
        <taxon>Pseudomonadati</taxon>
        <taxon>Nitrospirota</taxon>
        <taxon>Nitrospiria</taxon>
        <taxon>Nitrospirales</taxon>
        <taxon>Nitrospiraceae</taxon>
        <taxon>Nitrospira</taxon>
    </lineage>
</organism>
<reference evidence="1 2" key="1">
    <citation type="submission" date="2015-10" db="EMBL/GenBank/DDBJ databases">
        <authorList>
            <person name="Gilbert D.G."/>
        </authorList>
    </citation>
    <scope>NUCLEOTIDE SEQUENCE [LARGE SCALE GENOMIC DNA]</scope>
    <source>
        <strain evidence="1">COMA1</strain>
    </source>
</reference>
<protein>
    <submittedName>
        <fullName evidence="1">Uncharacterized protein</fullName>
    </submittedName>
</protein>
<dbReference type="STRING" id="1742972.COMA1_30137"/>
<sequence>MTDAGSGLEGQVKGPDERDFQRYLTNQPVFYFVRAGPATLPVTLVWPTTFVTSAP</sequence>
<dbReference type="Proteomes" id="UP000199032">
    <property type="component" value="Unassembled WGS sequence"/>
</dbReference>
<evidence type="ECO:0000313" key="2">
    <source>
        <dbReference type="Proteomes" id="UP000199032"/>
    </source>
</evidence>
<proteinExistence type="predicted"/>
<dbReference type="AlphaFoldDB" id="A0A0S4LND2"/>
<dbReference type="EMBL" id="CZQA01000009">
    <property type="protein sequence ID" value="CUS36594.1"/>
    <property type="molecule type" value="Genomic_DNA"/>
</dbReference>
<evidence type="ECO:0000313" key="1">
    <source>
        <dbReference type="EMBL" id="CUS36594.1"/>
    </source>
</evidence>
<accession>A0A0S4LND2</accession>
<keyword evidence="2" id="KW-1185">Reference proteome</keyword>
<gene>
    <name evidence="1" type="ORF">COMA1_30137</name>
</gene>
<name>A0A0S4LND2_9BACT</name>